<dbReference type="Gene3D" id="3.30.200.20">
    <property type="entry name" value="Phosphorylase Kinase, domain 1"/>
    <property type="match status" value="1"/>
</dbReference>
<organism evidence="26 28">
    <name type="scientific">Bombyx mandarina</name>
    <name type="common">Wild silk moth</name>
    <name type="synonym">Wild silkworm</name>
    <dbReference type="NCBI Taxonomy" id="7092"/>
    <lineage>
        <taxon>Eukaryota</taxon>
        <taxon>Metazoa</taxon>
        <taxon>Ecdysozoa</taxon>
        <taxon>Arthropoda</taxon>
        <taxon>Hexapoda</taxon>
        <taxon>Insecta</taxon>
        <taxon>Pterygota</taxon>
        <taxon>Neoptera</taxon>
        <taxon>Endopterygota</taxon>
        <taxon>Lepidoptera</taxon>
        <taxon>Glossata</taxon>
        <taxon>Ditrysia</taxon>
        <taxon>Bombycoidea</taxon>
        <taxon>Bombycidae</taxon>
        <taxon>Bombycinae</taxon>
        <taxon>Bombyx</taxon>
    </lineage>
</organism>
<dbReference type="FunFam" id="3.30.200.20:FF:000123">
    <property type="entry name" value="serine/threonine-protein kinase PRP4 homolog"/>
    <property type="match status" value="1"/>
</dbReference>
<evidence type="ECO:0000256" key="11">
    <source>
        <dbReference type="ARBA" id="ARBA00022741"/>
    </source>
</evidence>
<feature type="compositionally biased region" description="Polar residues" evidence="24">
    <location>
        <begin position="141"/>
        <end position="152"/>
    </location>
</feature>
<keyword evidence="4" id="KW-0158">Chromosome</keyword>
<evidence type="ECO:0000313" key="29">
    <source>
        <dbReference type="RefSeq" id="XP_028027814.1"/>
    </source>
</evidence>
<evidence type="ECO:0000256" key="4">
    <source>
        <dbReference type="ARBA" id="ARBA00022454"/>
    </source>
</evidence>
<dbReference type="PANTHER" id="PTHR24058">
    <property type="entry name" value="DUAL SPECIFICITY PROTEIN KINASE"/>
    <property type="match status" value="1"/>
</dbReference>
<dbReference type="GeneID" id="114241209"/>
<protein>
    <recommendedName>
        <fullName evidence="20">Serine/threonine-protein kinase PRP4 homolog</fullName>
        <ecNumber evidence="3">2.7.11.1</ecNumber>
    </recommendedName>
    <alternativeName>
        <fullName evidence="21">PRP4 pre-mRNA-processing factor 4 homolog</fullName>
    </alternativeName>
</protein>
<dbReference type="RefSeq" id="XP_028027805.1">
    <property type="nucleotide sequence ID" value="XM_028172004.1"/>
</dbReference>
<keyword evidence="18" id="KW-0539">Nucleus</keyword>
<feature type="region of interest" description="Disordered" evidence="24">
    <location>
        <begin position="182"/>
        <end position="224"/>
    </location>
</feature>
<evidence type="ECO:0000256" key="3">
    <source>
        <dbReference type="ARBA" id="ARBA00012513"/>
    </source>
</evidence>
<dbReference type="OrthoDB" id="3967at2759"/>
<evidence type="ECO:0000256" key="5">
    <source>
        <dbReference type="ARBA" id="ARBA00022499"/>
    </source>
</evidence>
<evidence type="ECO:0000256" key="1">
    <source>
        <dbReference type="ARBA" id="ARBA00004123"/>
    </source>
</evidence>
<dbReference type="KEGG" id="bman:114241209"/>
<evidence type="ECO:0000256" key="10">
    <source>
        <dbReference type="ARBA" id="ARBA00022728"/>
    </source>
</evidence>
<dbReference type="GO" id="GO:0000776">
    <property type="term" value="C:kinetochore"/>
    <property type="evidence" value="ECO:0007669"/>
    <property type="project" value="UniProtKB-KW"/>
</dbReference>
<dbReference type="PANTHER" id="PTHR24058:SF103">
    <property type="entry name" value="SERINE_THREONINE-PROTEIN KINASE PRP4 HOMOLOG"/>
    <property type="match status" value="1"/>
</dbReference>
<evidence type="ECO:0000256" key="24">
    <source>
        <dbReference type="SAM" id="MobiDB-lite"/>
    </source>
</evidence>
<dbReference type="Proteomes" id="UP000504629">
    <property type="component" value="Unplaced"/>
</dbReference>
<dbReference type="InterPro" id="IPR050494">
    <property type="entry name" value="Ser_Thr_dual-spec_kinase"/>
</dbReference>
<dbReference type="EC" id="2.7.11.1" evidence="3"/>
<evidence type="ECO:0000256" key="16">
    <source>
        <dbReference type="ARBA" id="ARBA00022990"/>
    </source>
</evidence>
<dbReference type="GO" id="GO:0006397">
    <property type="term" value="P:mRNA processing"/>
    <property type="evidence" value="ECO:0007669"/>
    <property type="project" value="UniProtKB-KW"/>
</dbReference>
<feature type="region of interest" description="Disordered" evidence="24">
    <location>
        <begin position="103"/>
        <end position="168"/>
    </location>
</feature>
<evidence type="ECO:0000256" key="23">
    <source>
        <dbReference type="PROSITE-ProRule" id="PRU10141"/>
    </source>
</evidence>
<comment type="similarity">
    <text evidence="19">Belongs to the protein kinase superfamily. CMGC Ser/Thr protein kinase family.</text>
</comment>
<evidence type="ECO:0000256" key="21">
    <source>
        <dbReference type="ARBA" id="ARBA00031858"/>
    </source>
</evidence>
<evidence type="ECO:0000256" key="7">
    <source>
        <dbReference type="ARBA" id="ARBA00022553"/>
    </source>
</evidence>
<keyword evidence="11 23" id="KW-0547">Nucleotide-binding</keyword>
<dbReference type="GO" id="GO:0005681">
    <property type="term" value="C:spliceosomal complex"/>
    <property type="evidence" value="ECO:0007669"/>
    <property type="project" value="UniProtKB-KW"/>
</dbReference>
<keyword evidence="6" id="KW-0723">Serine/threonine-protein kinase</keyword>
<dbReference type="PROSITE" id="PS50011">
    <property type="entry name" value="PROTEIN_KINASE_DOM"/>
    <property type="match status" value="1"/>
</dbReference>
<evidence type="ECO:0000256" key="2">
    <source>
        <dbReference type="ARBA" id="ARBA00004629"/>
    </source>
</evidence>
<dbReference type="InterPro" id="IPR000719">
    <property type="entry name" value="Prot_kinase_dom"/>
</dbReference>
<keyword evidence="17" id="KW-0508">mRNA splicing</keyword>
<dbReference type="RefSeq" id="XP_028027797.1">
    <property type="nucleotide sequence ID" value="XM_028171996.1"/>
</dbReference>
<dbReference type="PROSITE" id="PS00107">
    <property type="entry name" value="PROTEIN_KINASE_ATP"/>
    <property type="match status" value="1"/>
</dbReference>
<proteinExistence type="inferred from homology"/>
<dbReference type="InterPro" id="IPR008271">
    <property type="entry name" value="Ser/Thr_kinase_AS"/>
</dbReference>
<keyword evidence="13" id="KW-0995">Kinetochore</keyword>
<evidence type="ECO:0000256" key="9">
    <source>
        <dbReference type="ARBA" id="ARBA00022679"/>
    </source>
</evidence>
<dbReference type="RefSeq" id="XP_028027814.1">
    <property type="nucleotide sequence ID" value="XM_028172013.1"/>
</dbReference>
<keyword evidence="9" id="KW-0808">Transferase</keyword>
<evidence type="ECO:0000256" key="12">
    <source>
        <dbReference type="ARBA" id="ARBA00022777"/>
    </source>
</evidence>
<keyword evidence="10" id="KW-0747">Spliceosome</keyword>
<dbReference type="GO" id="GO:0004674">
    <property type="term" value="F:protein serine/threonine kinase activity"/>
    <property type="evidence" value="ECO:0007669"/>
    <property type="project" value="UniProtKB-KW"/>
</dbReference>
<evidence type="ECO:0000313" key="27">
    <source>
        <dbReference type="RefSeq" id="XP_028027797.1"/>
    </source>
</evidence>
<evidence type="ECO:0000256" key="20">
    <source>
        <dbReference type="ARBA" id="ARBA00023637"/>
    </source>
</evidence>
<comment type="subcellular location">
    <subcellularLocation>
        <location evidence="2">Chromosome</location>
        <location evidence="2">Centromere</location>
        <location evidence="2">Kinetochore</location>
    </subcellularLocation>
    <subcellularLocation>
        <location evidence="1">Nucleus</location>
    </subcellularLocation>
</comment>
<evidence type="ECO:0000256" key="22">
    <source>
        <dbReference type="ARBA" id="ARBA00046964"/>
    </source>
</evidence>
<dbReference type="FunFam" id="1.10.510.10:FF:000078">
    <property type="entry name" value="Serine/threonine-protein kinase PRP4 homolog"/>
    <property type="match status" value="1"/>
</dbReference>
<dbReference type="GO" id="GO:0005524">
    <property type="term" value="F:ATP binding"/>
    <property type="evidence" value="ECO:0007669"/>
    <property type="project" value="UniProtKB-UniRule"/>
</dbReference>
<evidence type="ECO:0000313" key="28">
    <source>
        <dbReference type="RefSeq" id="XP_028027805.1"/>
    </source>
</evidence>
<dbReference type="SMART" id="SM00220">
    <property type="entry name" value="S_TKc"/>
    <property type="match status" value="1"/>
</dbReference>
<name>A0A6J2JE87_BOMMA</name>
<keyword evidence="14 23" id="KW-0067">ATP-binding</keyword>
<feature type="binding site" evidence="23">
    <location>
        <position position="305"/>
    </location>
    <ligand>
        <name>ATP</name>
        <dbReference type="ChEBI" id="CHEBI:30616"/>
    </ligand>
</feature>
<feature type="compositionally biased region" description="Polar residues" evidence="24">
    <location>
        <begin position="202"/>
        <end position="218"/>
    </location>
</feature>
<feature type="compositionally biased region" description="Basic residues" evidence="24">
    <location>
        <begin position="61"/>
        <end position="70"/>
    </location>
</feature>
<dbReference type="InterPro" id="IPR017441">
    <property type="entry name" value="Protein_kinase_ATP_BS"/>
</dbReference>
<sequence>MGMMDECEEFILECWIPIKFVGTGWKYKHSWLIFSYNIVTMADKKPKRNSSKYCYYDEQKAKRRKQKSRIRSQTPPLPHRSGTSTEELLLKRDSLKKQLQKFKHISRNGGNQHTEENRKRKYTDGKDGKQKRYSEDKSKNSHGQQSKSAPSKSNIEIASESEDEESIIEKRRIQRKQLLKKFNQSHDDNHSKNTESIIEKNNGGNDQKLTDANPTSAGETDDFTDMFSEKDDFKIKDLLKVDKNDFTNNSTLTDNWDDHEGYYKIRVGDVVNNRFTIKDTLGQGVFANVVRAQDNGQGNNYVAIKIIRNNELMYKTGLKEISILKEVNEADPENKYHCVQFLGHFMHKGHLCLVLESLHIDLRCVLKKYGKNHGLNMKAIISYSRQLLLALRLLKKVGIVHADIKPDNILVNERKNILKLCDFGSAAKIDENEPTPYLVSRYYRAPEIILGIPYKHGVDLWSSACTIYEMTTGKILFTGSSNNKMLKCFMDLKGKIPNKLIRKGKFKDQHFNYNYNFLLHKKDEFTGRDKLVEVTNINANRDLNNELRNCCKNMTDKEERKMTQLKDLLDKMLTLDSSQRYSVADCLKHPFVQDVLTK</sequence>
<evidence type="ECO:0000256" key="13">
    <source>
        <dbReference type="ARBA" id="ARBA00022838"/>
    </source>
</evidence>
<keyword evidence="16" id="KW-0007">Acetylation</keyword>
<evidence type="ECO:0000256" key="6">
    <source>
        <dbReference type="ARBA" id="ARBA00022527"/>
    </source>
</evidence>
<keyword evidence="8" id="KW-0507">mRNA processing</keyword>
<feature type="compositionally biased region" description="Basic and acidic residues" evidence="24">
    <location>
        <begin position="184"/>
        <end position="193"/>
    </location>
</feature>
<dbReference type="AlphaFoldDB" id="A0A6J2JE87"/>
<dbReference type="Gene3D" id="1.10.510.10">
    <property type="entry name" value="Transferase(Phosphotransferase) domain 1"/>
    <property type="match status" value="1"/>
</dbReference>
<reference evidence="27 28" key="1">
    <citation type="submission" date="2025-04" db="UniProtKB">
        <authorList>
            <consortium name="RefSeq"/>
        </authorList>
    </citation>
    <scope>IDENTIFICATION</scope>
    <source>
        <tissue evidence="27 28">Silk gland</tissue>
    </source>
</reference>
<evidence type="ECO:0000256" key="14">
    <source>
        <dbReference type="ARBA" id="ARBA00022840"/>
    </source>
</evidence>
<gene>
    <name evidence="27 28 29" type="primary">LOC114241209</name>
</gene>
<keyword evidence="12 27" id="KW-0418">Kinase</keyword>
<dbReference type="Pfam" id="PF00069">
    <property type="entry name" value="Pkinase"/>
    <property type="match status" value="1"/>
</dbReference>
<accession>A0A6J2JE87</accession>
<evidence type="ECO:0000256" key="8">
    <source>
        <dbReference type="ARBA" id="ARBA00022664"/>
    </source>
</evidence>
<evidence type="ECO:0000256" key="15">
    <source>
        <dbReference type="ARBA" id="ARBA00022843"/>
    </source>
</evidence>
<evidence type="ECO:0000313" key="26">
    <source>
        <dbReference type="Proteomes" id="UP000504629"/>
    </source>
</evidence>
<evidence type="ECO:0000256" key="18">
    <source>
        <dbReference type="ARBA" id="ARBA00023242"/>
    </source>
</evidence>
<evidence type="ECO:0000256" key="17">
    <source>
        <dbReference type="ARBA" id="ARBA00023187"/>
    </source>
</evidence>
<dbReference type="GO" id="GO:0008380">
    <property type="term" value="P:RNA splicing"/>
    <property type="evidence" value="ECO:0007669"/>
    <property type="project" value="UniProtKB-KW"/>
</dbReference>
<dbReference type="PROSITE" id="PS00108">
    <property type="entry name" value="PROTEIN_KINASE_ST"/>
    <property type="match status" value="1"/>
</dbReference>
<dbReference type="SUPFAM" id="SSF56112">
    <property type="entry name" value="Protein kinase-like (PK-like)"/>
    <property type="match status" value="1"/>
</dbReference>
<keyword evidence="15" id="KW-0832">Ubl conjugation</keyword>
<feature type="domain" description="Protein kinase" evidence="25">
    <location>
        <begin position="275"/>
        <end position="592"/>
    </location>
</feature>
<dbReference type="InterPro" id="IPR011009">
    <property type="entry name" value="Kinase-like_dom_sf"/>
</dbReference>
<keyword evidence="5" id="KW-1017">Isopeptide bond</keyword>
<evidence type="ECO:0000256" key="19">
    <source>
        <dbReference type="ARBA" id="ARBA00023596"/>
    </source>
</evidence>
<keyword evidence="7" id="KW-0597">Phosphoprotein</keyword>
<evidence type="ECO:0000259" key="25">
    <source>
        <dbReference type="PROSITE" id="PS50011"/>
    </source>
</evidence>
<comment type="subunit">
    <text evidence="22">Interacts with CLK1 C-terminus. Associates with the U5 snRNP and NCOR1 deacetylase complexes. Identified in the spliceosome C complex.</text>
</comment>
<feature type="region of interest" description="Disordered" evidence="24">
    <location>
        <begin position="57"/>
        <end position="87"/>
    </location>
</feature>
<feature type="compositionally biased region" description="Basic and acidic residues" evidence="24">
    <location>
        <begin position="113"/>
        <end position="139"/>
    </location>
</feature>
<keyword evidence="26" id="KW-1185">Reference proteome</keyword>